<dbReference type="Pfam" id="PF00072">
    <property type="entry name" value="Response_reg"/>
    <property type="match status" value="1"/>
</dbReference>
<dbReference type="InterPro" id="IPR011006">
    <property type="entry name" value="CheY-like_superfamily"/>
</dbReference>
<gene>
    <name evidence="3" type="ORF">Drose_21145</name>
</gene>
<dbReference type="InterPro" id="IPR001789">
    <property type="entry name" value="Sig_transdc_resp-reg_receiver"/>
</dbReference>
<dbReference type="SMART" id="SM00448">
    <property type="entry name" value="REC"/>
    <property type="match status" value="1"/>
</dbReference>
<dbReference type="PANTHER" id="PTHR44520:SF2">
    <property type="entry name" value="RESPONSE REGULATOR RCP1"/>
    <property type="match status" value="1"/>
</dbReference>
<evidence type="ECO:0000259" key="2">
    <source>
        <dbReference type="PROSITE" id="PS50110"/>
    </source>
</evidence>
<evidence type="ECO:0000313" key="4">
    <source>
        <dbReference type="Proteomes" id="UP001058271"/>
    </source>
</evidence>
<dbReference type="SUPFAM" id="SSF52172">
    <property type="entry name" value="CheY-like"/>
    <property type="match status" value="1"/>
</dbReference>
<proteinExistence type="predicted"/>
<feature type="modified residue" description="4-aspartylphosphate" evidence="1">
    <location>
        <position position="70"/>
    </location>
</feature>
<keyword evidence="4" id="KW-1185">Reference proteome</keyword>
<dbReference type="Proteomes" id="UP001058271">
    <property type="component" value="Chromosome"/>
</dbReference>
<dbReference type="PANTHER" id="PTHR44520">
    <property type="entry name" value="RESPONSE REGULATOR RCP1-RELATED"/>
    <property type="match status" value="1"/>
</dbReference>
<sequence>MPGADEPLDLAHILLVEDDAGDVAFTLDEFRAHRLRNPVTVIGDGLEAIDFLERRGAHADAPKPDILLLDLNLPGVDGRVVLDRVLGNPRLVDLTIVVLTGSPLEEQLLRDFGVPSEFYFRKPVDFAQIAALIRGVDQFSIVVDRQAPATGPR</sequence>
<dbReference type="Gene3D" id="3.40.50.2300">
    <property type="match status" value="1"/>
</dbReference>
<dbReference type="InterPro" id="IPR052893">
    <property type="entry name" value="TCS_response_regulator"/>
</dbReference>
<accession>A0ABY5YWK8</accession>
<feature type="domain" description="Response regulatory" evidence="2">
    <location>
        <begin position="12"/>
        <end position="137"/>
    </location>
</feature>
<organism evidence="3 4">
    <name type="scientific">Dactylosporangium roseum</name>
    <dbReference type="NCBI Taxonomy" id="47989"/>
    <lineage>
        <taxon>Bacteria</taxon>
        <taxon>Bacillati</taxon>
        <taxon>Actinomycetota</taxon>
        <taxon>Actinomycetes</taxon>
        <taxon>Micromonosporales</taxon>
        <taxon>Micromonosporaceae</taxon>
        <taxon>Dactylosporangium</taxon>
    </lineage>
</organism>
<reference evidence="3" key="1">
    <citation type="submission" date="2021-04" db="EMBL/GenBank/DDBJ databases">
        <title>Biosynthetic gene clusters of Dactylosporangioum roseum.</title>
        <authorList>
            <person name="Hartkoorn R.C."/>
            <person name="Beaudoing E."/>
            <person name="Hot D."/>
            <person name="Moureu S."/>
        </authorList>
    </citation>
    <scope>NUCLEOTIDE SEQUENCE</scope>
    <source>
        <strain evidence="3">NRRL B-16295</strain>
    </source>
</reference>
<dbReference type="RefSeq" id="WP_260723055.1">
    <property type="nucleotide sequence ID" value="NZ_BAAABS010000057.1"/>
</dbReference>
<evidence type="ECO:0000313" key="3">
    <source>
        <dbReference type="EMBL" id="UWZ33784.1"/>
    </source>
</evidence>
<protein>
    <submittedName>
        <fullName evidence="3">Response regulator</fullName>
    </submittedName>
</protein>
<name>A0ABY5YWK8_9ACTN</name>
<dbReference type="EMBL" id="CP073721">
    <property type="protein sequence ID" value="UWZ33784.1"/>
    <property type="molecule type" value="Genomic_DNA"/>
</dbReference>
<evidence type="ECO:0000256" key="1">
    <source>
        <dbReference type="PROSITE-ProRule" id="PRU00169"/>
    </source>
</evidence>
<keyword evidence="1" id="KW-0597">Phosphoprotein</keyword>
<dbReference type="PROSITE" id="PS50110">
    <property type="entry name" value="RESPONSE_REGULATORY"/>
    <property type="match status" value="1"/>
</dbReference>